<evidence type="ECO:0000256" key="10">
    <source>
        <dbReference type="PIRNR" id="PIRNR015601"/>
    </source>
</evidence>
<evidence type="ECO:0000259" key="11">
    <source>
        <dbReference type="Pfam" id="PF04452"/>
    </source>
</evidence>
<keyword evidence="7 10" id="KW-0949">S-adenosyl-L-methionine</keyword>
<comment type="similarity">
    <text evidence="2 10">Belongs to the RNA methyltransferase RsmE family.</text>
</comment>
<dbReference type="InterPro" id="IPR046886">
    <property type="entry name" value="RsmE_MTase_dom"/>
</dbReference>
<keyword evidence="6 10" id="KW-0808">Transferase</keyword>
<dbReference type="InterPro" id="IPR029026">
    <property type="entry name" value="tRNA_m1G_MTases_N"/>
</dbReference>
<dbReference type="InterPro" id="IPR006700">
    <property type="entry name" value="RsmE"/>
</dbReference>
<keyword evidence="3 10" id="KW-0963">Cytoplasm</keyword>
<dbReference type="InterPro" id="IPR046887">
    <property type="entry name" value="RsmE_PUA-like"/>
</dbReference>
<protein>
    <recommendedName>
        <fullName evidence="10">Ribosomal RNA small subunit methyltransferase E</fullName>
        <ecNumber evidence="10">2.1.1.193</ecNumber>
    </recommendedName>
</protein>
<comment type="function">
    <text evidence="8 10">Specifically methylates the N3 position of the uracil ring of uridine 1498 (m3U1498) in 16S rRNA. Acts on the fully assembled 30S ribosomal subunit.</text>
</comment>
<evidence type="ECO:0000313" key="14">
    <source>
        <dbReference type="Proteomes" id="UP000774935"/>
    </source>
</evidence>
<sequence>MHLFYTPDITPNFYTLNEEESKHCTRVLRLQQGDTVYLVDGVGGLYTAIIQDANQKKCQLQIVDKQIEYGKLPYTSHIAVAPTKNMDRMEWFVEKAVEIGVSEITFLLCEHSERRQLRLDRLEKIAISAMKQSQKGYLPLLHDLIPFNKFVQQAQHDRTFIAHLEEDATKPIKHYFSINQPHCIMIGPEGDFSTDEIKAAYEAGIRPVTLGESRLRTETAALVACHTLQVLHEIYSALD</sequence>
<evidence type="ECO:0000256" key="4">
    <source>
        <dbReference type="ARBA" id="ARBA00022552"/>
    </source>
</evidence>
<dbReference type="InterPro" id="IPR015947">
    <property type="entry name" value="PUA-like_sf"/>
</dbReference>
<name>A0ABS6XHZ0_9BACT</name>
<evidence type="ECO:0000256" key="1">
    <source>
        <dbReference type="ARBA" id="ARBA00004496"/>
    </source>
</evidence>
<dbReference type="PIRSF" id="PIRSF015601">
    <property type="entry name" value="MTase_slr0722"/>
    <property type="match status" value="1"/>
</dbReference>
<keyword evidence="14" id="KW-1185">Reference proteome</keyword>
<dbReference type="PANTHER" id="PTHR30027">
    <property type="entry name" value="RIBOSOMAL RNA SMALL SUBUNIT METHYLTRANSFERASE E"/>
    <property type="match status" value="1"/>
</dbReference>
<dbReference type="EC" id="2.1.1.193" evidence="10"/>
<dbReference type="Gene3D" id="2.40.240.20">
    <property type="entry name" value="Hypothetical PUA domain-like, domain 1"/>
    <property type="match status" value="1"/>
</dbReference>
<evidence type="ECO:0000313" key="13">
    <source>
        <dbReference type="EMBL" id="MBW3366830.1"/>
    </source>
</evidence>
<evidence type="ECO:0000256" key="8">
    <source>
        <dbReference type="ARBA" id="ARBA00025699"/>
    </source>
</evidence>
<dbReference type="Proteomes" id="UP000774935">
    <property type="component" value="Unassembled WGS sequence"/>
</dbReference>
<evidence type="ECO:0000256" key="3">
    <source>
        <dbReference type="ARBA" id="ARBA00022490"/>
    </source>
</evidence>
<dbReference type="PANTHER" id="PTHR30027:SF3">
    <property type="entry name" value="16S RRNA (URACIL(1498)-N(3))-METHYLTRANSFERASE"/>
    <property type="match status" value="1"/>
</dbReference>
<dbReference type="GO" id="GO:0008168">
    <property type="term" value="F:methyltransferase activity"/>
    <property type="evidence" value="ECO:0007669"/>
    <property type="project" value="UniProtKB-KW"/>
</dbReference>
<gene>
    <name evidence="13" type="ORF">KYK27_17355</name>
</gene>
<evidence type="ECO:0000259" key="12">
    <source>
        <dbReference type="Pfam" id="PF20260"/>
    </source>
</evidence>
<dbReference type="EMBL" id="JAHWXQ010000007">
    <property type="protein sequence ID" value="MBW3366830.1"/>
    <property type="molecule type" value="Genomic_DNA"/>
</dbReference>
<organism evidence="13 14">
    <name type="scientific">Pontibacter populi</name>
    <dbReference type="NCBI Taxonomy" id="890055"/>
    <lineage>
        <taxon>Bacteria</taxon>
        <taxon>Pseudomonadati</taxon>
        <taxon>Bacteroidota</taxon>
        <taxon>Cytophagia</taxon>
        <taxon>Cytophagales</taxon>
        <taxon>Hymenobacteraceae</taxon>
        <taxon>Pontibacter</taxon>
    </lineage>
</organism>
<dbReference type="Gene3D" id="3.40.1280.10">
    <property type="match status" value="1"/>
</dbReference>
<comment type="caution">
    <text evidence="13">The sequence shown here is derived from an EMBL/GenBank/DDBJ whole genome shotgun (WGS) entry which is preliminary data.</text>
</comment>
<dbReference type="RefSeq" id="WP_199111577.1">
    <property type="nucleotide sequence ID" value="NZ_JAHWXQ010000007.1"/>
</dbReference>
<dbReference type="NCBIfam" id="NF008702">
    <property type="entry name" value="PRK11713.6-1"/>
    <property type="match status" value="1"/>
</dbReference>
<evidence type="ECO:0000256" key="7">
    <source>
        <dbReference type="ARBA" id="ARBA00022691"/>
    </source>
</evidence>
<dbReference type="SUPFAM" id="SSF75217">
    <property type="entry name" value="alpha/beta knot"/>
    <property type="match status" value="1"/>
</dbReference>
<reference evidence="13 14" key="1">
    <citation type="submission" date="2021-07" db="EMBL/GenBank/DDBJ databases">
        <authorList>
            <person name="Kim M.K."/>
        </authorList>
    </citation>
    <scope>NUCLEOTIDE SEQUENCE [LARGE SCALE GENOMIC DNA]</scope>
    <source>
        <strain evidence="13 14">HLY7-15</strain>
    </source>
</reference>
<comment type="catalytic activity">
    <reaction evidence="9 10">
        <text>uridine(1498) in 16S rRNA + S-adenosyl-L-methionine = N(3)-methyluridine(1498) in 16S rRNA + S-adenosyl-L-homocysteine + H(+)</text>
        <dbReference type="Rhea" id="RHEA:42920"/>
        <dbReference type="Rhea" id="RHEA-COMP:10283"/>
        <dbReference type="Rhea" id="RHEA-COMP:10284"/>
        <dbReference type="ChEBI" id="CHEBI:15378"/>
        <dbReference type="ChEBI" id="CHEBI:57856"/>
        <dbReference type="ChEBI" id="CHEBI:59789"/>
        <dbReference type="ChEBI" id="CHEBI:65315"/>
        <dbReference type="ChEBI" id="CHEBI:74502"/>
        <dbReference type="EC" id="2.1.1.193"/>
    </reaction>
</comment>
<accession>A0ABS6XHZ0</accession>
<evidence type="ECO:0000256" key="6">
    <source>
        <dbReference type="ARBA" id="ARBA00022679"/>
    </source>
</evidence>
<evidence type="ECO:0000256" key="9">
    <source>
        <dbReference type="ARBA" id="ARBA00047944"/>
    </source>
</evidence>
<feature type="domain" description="Ribosomal RNA small subunit methyltransferase E PUA-like" evidence="12">
    <location>
        <begin position="16"/>
        <end position="62"/>
    </location>
</feature>
<feature type="domain" description="Ribosomal RNA small subunit methyltransferase E methyltransferase" evidence="11">
    <location>
        <begin position="72"/>
        <end position="229"/>
    </location>
</feature>
<dbReference type="InterPro" id="IPR029028">
    <property type="entry name" value="Alpha/beta_knot_MTases"/>
</dbReference>
<dbReference type="Pfam" id="PF20260">
    <property type="entry name" value="PUA_4"/>
    <property type="match status" value="1"/>
</dbReference>
<keyword evidence="4 10" id="KW-0698">rRNA processing</keyword>
<evidence type="ECO:0000256" key="5">
    <source>
        <dbReference type="ARBA" id="ARBA00022603"/>
    </source>
</evidence>
<dbReference type="Pfam" id="PF04452">
    <property type="entry name" value="Methyltrans_RNA"/>
    <property type="match status" value="1"/>
</dbReference>
<comment type="subcellular location">
    <subcellularLocation>
        <location evidence="1 10">Cytoplasm</location>
    </subcellularLocation>
</comment>
<dbReference type="GO" id="GO:0032259">
    <property type="term" value="P:methylation"/>
    <property type="evidence" value="ECO:0007669"/>
    <property type="project" value="UniProtKB-KW"/>
</dbReference>
<dbReference type="SUPFAM" id="SSF88697">
    <property type="entry name" value="PUA domain-like"/>
    <property type="match status" value="1"/>
</dbReference>
<evidence type="ECO:0000256" key="2">
    <source>
        <dbReference type="ARBA" id="ARBA00005528"/>
    </source>
</evidence>
<keyword evidence="5 10" id="KW-0489">Methyltransferase</keyword>
<dbReference type="CDD" id="cd18084">
    <property type="entry name" value="RsmE-like"/>
    <property type="match status" value="1"/>
</dbReference>
<dbReference type="NCBIfam" id="TIGR00046">
    <property type="entry name" value="RsmE family RNA methyltransferase"/>
    <property type="match status" value="1"/>
</dbReference>
<proteinExistence type="inferred from homology"/>